<evidence type="ECO:0000256" key="1">
    <source>
        <dbReference type="SAM" id="Phobius"/>
    </source>
</evidence>
<dbReference type="EMBL" id="LT594323">
    <property type="protein sequence ID" value="SBT39261.1"/>
    <property type="molecule type" value="Genomic_DNA"/>
</dbReference>
<protein>
    <submittedName>
        <fullName evidence="2">Uncharacterized protein</fullName>
    </submittedName>
</protein>
<feature type="transmembrane region" description="Helical" evidence="1">
    <location>
        <begin position="76"/>
        <end position="97"/>
    </location>
</feature>
<name>A0A1A8Z5P1_9ACTN</name>
<evidence type="ECO:0000313" key="2">
    <source>
        <dbReference type="EMBL" id="SBT39261.1"/>
    </source>
</evidence>
<keyword evidence="3" id="KW-1185">Reference proteome</keyword>
<gene>
    <name evidence="2" type="ORF">GA0070611_0844</name>
</gene>
<feature type="transmembrane region" description="Helical" evidence="1">
    <location>
        <begin position="109"/>
        <end position="127"/>
    </location>
</feature>
<keyword evidence="1" id="KW-0812">Transmembrane</keyword>
<evidence type="ECO:0000313" key="3">
    <source>
        <dbReference type="Proteomes" id="UP000199385"/>
    </source>
</evidence>
<reference evidence="3" key="1">
    <citation type="submission" date="2016-06" db="EMBL/GenBank/DDBJ databases">
        <authorList>
            <person name="Varghese N."/>
            <person name="Submissions Spin"/>
        </authorList>
    </citation>
    <scope>NUCLEOTIDE SEQUENCE [LARGE SCALE GENOMIC DNA]</scope>
    <source>
        <strain evidence="3">DSM 44815</strain>
    </source>
</reference>
<keyword evidence="1" id="KW-0472">Membrane</keyword>
<dbReference type="PATRIC" id="fig|261654.4.peg.867"/>
<sequence length="128" mass="13744">MGSGHIVHVMPLTGTSERHSRIDRRRDLAGWLVTPLLTLVAGPVVAGCLGMLVTLGDQSEPAFCDRVRAENGCEEATLAMLAGHAVGFAVLWLLLWAVPWWRGLRAVRILLALVAVMVLVAAPIRMAG</sequence>
<dbReference type="AlphaFoldDB" id="A0A1A8Z5P1"/>
<dbReference type="STRING" id="261654.GA0070611_0844"/>
<proteinExistence type="predicted"/>
<organism evidence="2 3">
    <name type="scientific">Micromonospora auratinigra</name>
    <dbReference type="NCBI Taxonomy" id="261654"/>
    <lineage>
        <taxon>Bacteria</taxon>
        <taxon>Bacillati</taxon>
        <taxon>Actinomycetota</taxon>
        <taxon>Actinomycetes</taxon>
        <taxon>Micromonosporales</taxon>
        <taxon>Micromonosporaceae</taxon>
        <taxon>Micromonospora</taxon>
    </lineage>
</organism>
<accession>A0A1A8Z5P1</accession>
<feature type="transmembrane region" description="Helical" evidence="1">
    <location>
        <begin position="28"/>
        <end position="56"/>
    </location>
</feature>
<keyword evidence="1" id="KW-1133">Transmembrane helix</keyword>
<dbReference type="Proteomes" id="UP000199385">
    <property type="component" value="Chromosome I"/>
</dbReference>